<proteinExistence type="predicted"/>
<organism evidence="1">
    <name type="scientific">hydrothermal vent metagenome</name>
    <dbReference type="NCBI Taxonomy" id="652676"/>
    <lineage>
        <taxon>unclassified sequences</taxon>
        <taxon>metagenomes</taxon>
        <taxon>ecological metagenomes</taxon>
    </lineage>
</organism>
<dbReference type="SUPFAM" id="SSF54611">
    <property type="entry name" value="SecB-like"/>
    <property type="match status" value="1"/>
</dbReference>
<dbReference type="InterPro" id="IPR035958">
    <property type="entry name" value="SecB-like_sf"/>
</dbReference>
<dbReference type="EMBL" id="UOFG01000164">
    <property type="protein sequence ID" value="VAW62216.1"/>
    <property type="molecule type" value="Genomic_DNA"/>
</dbReference>
<reference evidence="1" key="1">
    <citation type="submission" date="2018-06" db="EMBL/GenBank/DDBJ databases">
        <authorList>
            <person name="Zhirakovskaya E."/>
        </authorList>
    </citation>
    <scope>NUCLEOTIDE SEQUENCE</scope>
</reference>
<gene>
    <name evidence="1" type="ORF">MNBD_GAMMA11-2685</name>
</gene>
<dbReference type="AlphaFoldDB" id="A0A3B0Y1C4"/>
<sequence>MIMNEHLKSAQNSLDIRAVNLKESSIFVRDKVDLPSLDREKTITQAYRGVARVQKTSFTDSQKQEVWDYRFVYTSGVRLIFSEEEAAGKAEGYKPIVEITGVFIAKYFSQRKLEEEELKAFCEDSVGYHIWPYWREYVQSTCARIDFSPVFEVPVYFMPQHKGKIINAKEEP</sequence>
<accession>A0A3B0Y1C4</accession>
<name>A0A3B0Y1C4_9ZZZZ</name>
<evidence type="ECO:0000313" key="1">
    <source>
        <dbReference type="EMBL" id="VAW62216.1"/>
    </source>
</evidence>
<protein>
    <submittedName>
        <fullName evidence="1">Uncharacterized protein</fullName>
    </submittedName>
</protein>